<proteinExistence type="inferred from homology"/>
<evidence type="ECO:0000259" key="3">
    <source>
        <dbReference type="Pfam" id="PF07292"/>
    </source>
</evidence>
<reference evidence="4" key="2">
    <citation type="submission" date="2025-09" db="UniProtKB">
        <authorList>
            <consortium name="Ensembl"/>
        </authorList>
    </citation>
    <scope>IDENTIFICATION</scope>
</reference>
<dbReference type="Pfam" id="PF07292">
    <property type="entry name" value="NID"/>
    <property type="match status" value="2"/>
</dbReference>
<keyword evidence="2" id="KW-0175">Coiled coil</keyword>
<dbReference type="SMART" id="SM00268">
    <property type="entry name" value="ACTIN"/>
    <property type="match status" value="1"/>
</dbReference>
<dbReference type="InterPro" id="IPR012677">
    <property type="entry name" value="Nucleotide-bd_a/b_plait_sf"/>
</dbReference>
<dbReference type="FunFam" id="3.30.420.40:FF:000029">
    <property type="entry name" value="Actin-related protein 3"/>
    <property type="match status" value="1"/>
</dbReference>
<comment type="similarity">
    <text evidence="1">Belongs to the actin family.</text>
</comment>
<reference evidence="4" key="1">
    <citation type="submission" date="2025-08" db="UniProtKB">
        <authorList>
            <consortium name="Ensembl"/>
        </authorList>
    </citation>
    <scope>IDENTIFICATION</scope>
</reference>
<feature type="coiled-coil region" evidence="2">
    <location>
        <begin position="15"/>
        <end position="56"/>
    </location>
</feature>
<name>A0A8C1DTB1_CYPCA</name>
<dbReference type="Proteomes" id="UP001108240">
    <property type="component" value="Unplaced"/>
</dbReference>
<evidence type="ECO:0000313" key="4">
    <source>
        <dbReference type="Ensembl" id="ENSCCRP00000065787.2"/>
    </source>
</evidence>
<organism evidence="4 5">
    <name type="scientific">Cyprinus carpio carpio</name>
    <dbReference type="NCBI Taxonomy" id="630221"/>
    <lineage>
        <taxon>Eukaryota</taxon>
        <taxon>Metazoa</taxon>
        <taxon>Chordata</taxon>
        <taxon>Craniata</taxon>
        <taxon>Vertebrata</taxon>
        <taxon>Euteleostomi</taxon>
        <taxon>Actinopterygii</taxon>
        <taxon>Neopterygii</taxon>
        <taxon>Teleostei</taxon>
        <taxon>Ostariophysi</taxon>
        <taxon>Cypriniformes</taxon>
        <taxon>Cyprinidae</taxon>
        <taxon>Cyprininae</taxon>
        <taxon>Cyprinus</taxon>
    </lineage>
</organism>
<evidence type="ECO:0000256" key="2">
    <source>
        <dbReference type="SAM" id="Coils"/>
    </source>
</evidence>
<dbReference type="Ensembl" id="ENSCCRT00000071290.2">
    <property type="protein sequence ID" value="ENSCCRP00000065787.2"/>
    <property type="gene ID" value="ENSCCRG00000035427.2"/>
</dbReference>
<keyword evidence="5" id="KW-1185">Reference proteome</keyword>
<dbReference type="FunFam" id="3.30.420.40:FF:000803">
    <property type="entry name" value="Actin-related protein 3"/>
    <property type="match status" value="1"/>
</dbReference>
<dbReference type="CDD" id="cd10221">
    <property type="entry name" value="ASKHA_NBD_Arp3-like"/>
    <property type="match status" value="1"/>
</dbReference>
<accession>A0A8C1DTB1</accession>
<dbReference type="AlphaFoldDB" id="A0A8C1DTB1"/>
<sequence length="685" mass="78191">MDDEDKIFDKFNKDLVEVQEERTSLDRAQQDLKRELHDLQKKLQLKRDESDSLQRKFKIEARIPVKAVKFVRELEREEGEEADDQVQSVFTVTQRPSFLLKGGQALITFEEEKVAEQILRLAKCSVACDKAKMDVKPYALSLDPSVKFEVHIQVSKKSVRFCNAPPTLPEERMRDRLELSFSRVSRGGGEVEKLEYHKDTGSGRVTFLSTGVAENLVHRGKFCVDTGSDVVVDVLPLYEYQLRKFQTYSGAPHRTVLLGGIQALMDEEDLQDHLEIHFQKPSNYGGELMNGGIPHRLMGMMLFIQTSADPAVPTDIYQFIAWYTKLGYAGNTEPQFIIPSCIAIKESAKVGDQAQRRMMKGVDDLDFFIGDEAIDKPNYATKWPIRHGIVEDWDLMERFMEQVIFKYLRAEPEDHYFLLTEPPLNTPENREYTAEIMFESFNVPGLYIAVQAVLALAASWTSRQVGERTLTGSVIDSGDGVTHVIPVAEGYVIGSCIKHIPIAGRDITYFTQQLLREREVGIPPEQSLETAKAVKERFSYVCPDLVKEFSKKEFTIDVGYERFLGPEIFFHPEFANPDFTQPISEVVDEVIQNCPIDVRRPLYKNVVLSGGSTMFRDFGRRLQRDLKRTVDARLKLSEELSGGKLKPKPIDVQVVTHHMQRYAVWFGGSMLASTPEFYQVCHYCH</sequence>
<dbReference type="InterPro" id="IPR004000">
    <property type="entry name" value="Actin"/>
</dbReference>
<dbReference type="InterPro" id="IPR009909">
    <property type="entry name" value="Nmi/IFP35_dom"/>
</dbReference>
<dbReference type="InterPro" id="IPR043129">
    <property type="entry name" value="ATPase_NBD"/>
</dbReference>
<evidence type="ECO:0000313" key="5">
    <source>
        <dbReference type="Proteomes" id="UP001108240"/>
    </source>
</evidence>
<dbReference type="Gene3D" id="3.90.640.10">
    <property type="entry name" value="Actin, Chain A, domain 4"/>
    <property type="match status" value="1"/>
</dbReference>
<dbReference type="PROSITE" id="PS01132">
    <property type="entry name" value="ACTINS_ACT_LIKE"/>
    <property type="match status" value="1"/>
</dbReference>
<dbReference type="Pfam" id="PF00022">
    <property type="entry name" value="Actin"/>
    <property type="match status" value="2"/>
</dbReference>
<protein>
    <recommendedName>
        <fullName evidence="3">NID domain-containing protein</fullName>
    </recommendedName>
</protein>
<dbReference type="Gene3D" id="3.30.70.330">
    <property type="match status" value="1"/>
</dbReference>
<dbReference type="SUPFAM" id="SSF53067">
    <property type="entry name" value="Actin-like ATPase domain"/>
    <property type="match status" value="2"/>
</dbReference>
<feature type="domain" description="NID" evidence="3">
    <location>
        <begin position="205"/>
        <end position="288"/>
    </location>
</feature>
<dbReference type="GeneTree" id="ENSGT00940000155065"/>
<dbReference type="PANTHER" id="PTHR11937">
    <property type="entry name" value="ACTIN"/>
    <property type="match status" value="1"/>
</dbReference>
<feature type="domain" description="NID" evidence="3">
    <location>
        <begin position="105"/>
        <end position="193"/>
    </location>
</feature>
<evidence type="ECO:0000256" key="1">
    <source>
        <dbReference type="RuleBase" id="RU000487"/>
    </source>
</evidence>
<dbReference type="Gene3D" id="3.30.420.40">
    <property type="match status" value="2"/>
</dbReference>
<dbReference type="InterPro" id="IPR020902">
    <property type="entry name" value="Actin/actin-like_CS"/>
</dbReference>